<name>A0AAD7RDV7_9TELE</name>
<evidence type="ECO:0000256" key="1">
    <source>
        <dbReference type="SAM" id="MobiDB-lite"/>
    </source>
</evidence>
<proteinExistence type="predicted"/>
<feature type="region of interest" description="Disordered" evidence="1">
    <location>
        <begin position="222"/>
        <end position="300"/>
    </location>
</feature>
<feature type="compositionally biased region" description="Low complexity" evidence="1">
    <location>
        <begin position="176"/>
        <end position="194"/>
    </location>
</feature>
<keyword evidence="3" id="KW-1185">Reference proteome</keyword>
<feature type="region of interest" description="Disordered" evidence="1">
    <location>
        <begin position="159"/>
        <end position="203"/>
    </location>
</feature>
<protein>
    <submittedName>
        <fullName evidence="2">Uncharacterized protein</fullName>
    </submittedName>
</protein>
<dbReference type="EMBL" id="JAINUG010000326">
    <property type="protein sequence ID" value="KAJ8378251.1"/>
    <property type="molecule type" value="Genomic_DNA"/>
</dbReference>
<feature type="compositionally biased region" description="Basic and acidic residues" evidence="1">
    <location>
        <begin position="159"/>
        <end position="170"/>
    </location>
</feature>
<evidence type="ECO:0000313" key="2">
    <source>
        <dbReference type="EMBL" id="KAJ8378251.1"/>
    </source>
</evidence>
<feature type="region of interest" description="Disordered" evidence="1">
    <location>
        <begin position="19"/>
        <end position="73"/>
    </location>
</feature>
<evidence type="ECO:0000313" key="3">
    <source>
        <dbReference type="Proteomes" id="UP001221898"/>
    </source>
</evidence>
<organism evidence="2 3">
    <name type="scientific">Aldrovandia affinis</name>
    <dbReference type="NCBI Taxonomy" id="143900"/>
    <lineage>
        <taxon>Eukaryota</taxon>
        <taxon>Metazoa</taxon>
        <taxon>Chordata</taxon>
        <taxon>Craniata</taxon>
        <taxon>Vertebrata</taxon>
        <taxon>Euteleostomi</taxon>
        <taxon>Actinopterygii</taxon>
        <taxon>Neopterygii</taxon>
        <taxon>Teleostei</taxon>
        <taxon>Notacanthiformes</taxon>
        <taxon>Halosauridae</taxon>
        <taxon>Aldrovandia</taxon>
    </lineage>
</organism>
<reference evidence="2" key="1">
    <citation type="journal article" date="2023" name="Science">
        <title>Genome structures resolve the early diversification of teleost fishes.</title>
        <authorList>
            <person name="Parey E."/>
            <person name="Louis A."/>
            <person name="Montfort J."/>
            <person name="Bouchez O."/>
            <person name="Roques C."/>
            <person name="Iampietro C."/>
            <person name="Lluch J."/>
            <person name="Castinel A."/>
            <person name="Donnadieu C."/>
            <person name="Desvignes T."/>
            <person name="Floi Bucao C."/>
            <person name="Jouanno E."/>
            <person name="Wen M."/>
            <person name="Mejri S."/>
            <person name="Dirks R."/>
            <person name="Jansen H."/>
            <person name="Henkel C."/>
            <person name="Chen W.J."/>
            <person name="Zahm M."/>
            <person name="Cabau C."/>
            <person name="Klopp C."/>
            <person name="Thompson A.W."/>
            <person name="Robinson-Rechavi M."/>
            <person name="Braasch I."/>
            <person name="Lecointre G."/>
            <person name="Bobe J."/>
            <person name="Postlethwait J.H."/>
            <person name="Berthelot C."/>
            <person name="Roest Crollius H."/>
            <person name="Guiguen Y."/>
        </authorList>
    </citation>
    <scope>NUCLEOTIDE SEQUENCE</scope>
    <source>
        <strain evidence="2">NC1722</strain>
    </source>
</reference>
<gene>
    <name evidence="2" type="ORF">AAFF_G00244550</name>
</gene>
<sequence>MFCQYGLFTVQRSLGEGRVGEEGNWESDPSSPLISRHQTGTDNRAKDRTSGPLSPRLDSPRLRQTARARHSPVASLPVTFHKSKPFRTGVWSGSQGAPLDKGGRNGLRSWGEALLLLYLFEKGLWGQQRPVGALKPESEARAPSVSHTNTGAVIYDERSHARSAENKSRGCDTISRGNAAATATARRAGGTVSGRARRRRAREVAKGTVEVVSTIRKTPRALAPGNVLEPSVDSDAEFSRSYLPPRNDNNAHARGGNKGEQVQQRPHHQGWLEVHRAQVPGFHTSARMPVLPQIQYDPTG</sequence>
<dbReference type="Proteomes" id="UP001221898">
    <property type="component" value="Unassembled WGS sequence"/>
</dbReference>
<accession>A0AAD7RDV7</accession>
<dbReference type="AlphaFoldDB" id="A0AAD7RDV7"/>
<comment type="caution">
    <text evidence="2">The sequence shown here is derived from an EMBL/GenBank/DDBJ whole genome shotgun (WGS) entry which is preliminary data.</text>
</comment>
<feature type="compositionally biased region" description="Polar residues" evidence="1">
    <location>
        <begin position="27"/>
        <end position="42"/>
    </location>
</feature>